<dbReference type="SUPFAM" id="SSF81606">
    <property type="entry name" value="PP2C-like"/>
    <property type="match status" value="1"/>
</dbReference>
<dbReference type="PANTHER" id="PTHR47992">
    <property type="entry name" value="PROTEIN PHOSPHATASE"/>
    <property type="match status" value="1"/>
</dbReference>
<keyword evidence="3" id="KW-1185">Reference proteome</keyword>
<protein>
    <submittedName>
        <fullName evidence="2">Serine/threonine phosphatase stp</fullName>
        <ecNumber evidence="2">3.1.3.16</ecNumber>
    </submittedName>
</protein>
<evidence type="ECO:0000259" key="1">
    <source>
        <dbReference type="PROSITE" id="PS51746"/>
    </source>
</evidence>
<reference evidence="2 3" key="1">
    <citation type="submission" date="2019-02" db="EMBL/GenBank/DDBJ databases">
        <title>Deep-cultivation of Planctomycetes and their phenomic and genomic characterization uncovers novel biology.</title>
        <authorList>
            <person name="Wiegand S."/>
            <person name="Jogler M."/>
            <person name="Boedeker C."/>
            <person name="Pinto D."/>
            <person name="Vollmers J."/>
            <person name="Rivas-Marin E."/>
            <person name="Kohn T."/>
            <person name="Peeters S.H."/>
            <person name="Heuer A."/>
            <person name="Rast P."/>
            <person name="Oberbeckmann S."/>
            <person name="Bunk B."/>
            <person name="Jeske O."/>
            <person name="Meyerdierks A."/>
            <person name="Storesund J.E."/>
            <person name="Kallscheuer N."/>
            <person name="Luecker S."/>
            <person name="Lage O.M."/>
            <person name="Pohl T."/>
            <person name="Merkel B.J."/>
            <person name="Hornburger P."/>
            <person name="Mueller R.-W."/>
            <person name="Bruemmer F."/>
            <person name="Labrenz M."/>
            <person name="Spormann A.M."/>
            <person name="Op den Camp H."/>
            <person name="Overmann J."/>
            <person name="Amann R."/>
            <person name="Jetten M.S.M."/>
            <person name="Mascher T."/>
            <person name="Medema M.H."/>
            <person name="Devos D.P."/>
            <person name="Kaster A.-K."/>
            <person name="Ovreas L."/>
            <person name="Rohde M."/>
            <person name="Galperin M.Y."/>
            <person name="Jogler C."/>
        </authorList>
    </citation>
    <scope>NUCLEOTIDE SEQUENCE [LARGE SCALE GENOMIC DNA]</scope>
    <source>
        <strain evidence="2 3">FF011L</strain>
    </source>
</reference>
<dbReference type="GO" id="GO:0004722">
    <property type="term" value="F:protein serine/threonine phosphatase activity"/>
    <property type="evidence" value="ECO:0007669"/>
    <property type="project" value="UniProtKB-EC"/>
</dbReference>
<dbReference type="InterPro" id="IPR015655">
    <property type="entry name" value="PP2C"/>
</dbReference>
<dbReference type="Proteomes" id="UP000320672">
    <property type="component" value="Chromosome"/>
</dbReference>
<dbReference type="SMART" id="SM00332">
    <property type="entry name" value="PP2Cc"/>
    <property type="match status" value="1"/>
</dbReference>
<feature type="domain" description="PPM-type phosphatase" evidence="1">
    <location>
        <begin position="7"/>
        <end position="273"/>
    </location>
</feature>
<dbReference type="Pfam" id="PF13672">
    <property type="entry name" value="PP2C_2"/>
    <property type="match status" value="1"/>
</dbReference>
<dbReference type="OrthoDB" id="9801841at2"/>
<proteinExistence type="predicted"/>
<dbReference type="KEGG" id="rml:FF011L_45220"/>
<dbReference type="Gene3D" id="3.60.40.10">
    <property type="entry name" value="PPM-type phosphatase domain"/>
    <property type="match status" value="1"/>
</dbReference>
<gene>
    <name evidence="2" type="primary">stp</name>
    <name evidence="2" type="ORF">FF011L_45220</name>
</gene>
<dbReference type="RefSeq" id="WP_145353967.1">
    <property type="nucleotide sequence ID" value="NZ_CP036262.1"/>
</dbReference>
<sequence length="293" mass="32661">MRVDEFDIAGASDIGKKRSENQDHFLIADLRRQLVVRQSDIAEDDQGEIFGCQEGHLLVVADGMGGHDSGEVASRKAVQASAKYVLDMMHWFLKLTPRDEDDFVDELANCLRSIQEQIWSESPAGQRRMGTTVTMAYVLWPKLYIVHAGDSRCYMMRRQNFQQLTTDHTIAQQLVSTGTLTEEEAAKGNWGHVLWNCVGGGEDVVQPEVIRCDLKEDDTLLLCSDGLTGMLSDETIRRVVLEQTCSRSTVETLVQEANDAGGKDNISVVVCRFNHPRNCNSFSDANPCDTTIS</sequence>
<accession>A0A517MLG6</accession>
<dbReference type="SMART" id="SM00331">
    <property type="entry name" value="PP2C_SIG"/>
    <property type="match status" value="1"/>
</dbReference>
<organism evidence="2 3">
    <name type="scientific">Roseimaritima multifibrata</name>
    <dbReference type="NCBI Taxonomy" id="1930274"/>
    <lineage>
        <taxon>Bacteria</taxon>
        <taxon>Pseudomonadati</taxon>
        <taxon>Planctomycetota</taxon>
        <taxon>Planctomycetia</taxon>
        <taxon>Pirellulales</taxon>
        <taxon>Pirellulaceae</taxon>
        <taxon>Roseimaritima</taxon>
    </lineage>
</organism>
<dbReference type="AlphaFoldDB" id="A0A517MLG6"/>
<dbReference type="InterPro" id="IPR001932">
    <property type="entry name" value="PPM-type_phosphatase-like_dom"/>
</dbReference>
<dbReference type="EC" id="3.1.3.16" evidence="2"/>
<name>A0A517MLG6_9BACT</name>
<evidence type="ECO:0000313" key="3">
    <source>
        <dbReference type="Proteomes" id="UP000320672"/>
    </source>
</evidence>
<dbReference type="InterPro" id="IPR036457">
    <property type="entry name" value="PPM-type-like_dom_sf"/>
</dbReference>
<evidence type="ECO:0000313" key="2">
    <source>
        <dbReference type="EMBL" id="QDS95722.1"/>
    </source>
</evidence>
<dbReference type="EMBL" id="CP036262">
    <property type="protein sequence ID" value="QDS95722.1"/>
    <property type="molecule type" value="Genomic_DNA"/>
</dbReference>
<dbReference type="PROSITE" id="PS51746">
    <property type="entry name" value="PPM_2"/>
    <property type="match status" value="1"/>
</dbReference>
<dbReference type="CDD" id="cd00143">
    <property type="entry name" value="PP2Cc"/>
    <property type="match status" value="1"/>
</dbReference>
<keyword evidence="2" id="KW-0378">Hydrolase</keyword>